<evidence type="ECO:0008006" key="2">
    <source>
        <dbReference type="Google" id="ProtNLM"/>
    </source>
</evidence>
<evidence type="ECO:0000313" key="1">
    <source>
        <dbReference type="EMBL" id="VBB44586.1"/>
    </source>
</evidence>
<sequence>MSGKKMISFLGTSAYKAGVYVFGGRSKETRFVQAALAAIFQPSEVVVFLTQGARERNWQSPSGSEGRDGDLRLKGLEDRVRIEVPSIRFRGRDIPDGSNEEEIWAIFQEILDEVEEGDEIIFDVTHSFRSIPILALACIQYLRTLKGVKLGGIYYGAWEARRDSADGGLPEVPVFDLTPFAALMDWSQAIAEFERSGSVEAMKVFIEEEVIPRRRESRGKDAEAVQLDELSKRLARLNDSVTTCRGKILYETDFVGDIRARVEELKRLPNTLPAFYPLLERLAAKLDLLVVDSPGLSEDIRRGLGAVNWCLHHGLVQQGYTLLTETILTYFCLKGGLDWVKMENRGDVSAVLNKIGRKEPLQGHVYGDSSSLADCRSRLPETLFLDYEKLARRRNDINHSEMKQDSAKADKLKKELGTFYTGFLDYLRSCS</sequence>
<dbReference type="InterPro" id="IPR011742">
    <property type="entry name" value="CRISPR-assoc_prot_TM1812"/>
</dbReference>
<proteinExistence type="predicted"/>
<dbReference type="AlphaFoldDB" id="A0A653A927"/>
<gene>
    <name evidence="1" type="ORF">TRIP_B330690</name>
</gene>
<reference evidence="1" key="1">
    <citation type="submission" date="2018-07" db="EMBL/GenBank/DDBJ databases">
        <authorList>
            <consortium name="Genoscope - CEA"/>
            <person name="William W."/>
        </authorList>
    </citation>
    <scope>NUCLEOTIDE SEQUENCE</scope>
    <source>
        <strain evidence="1">IK1</strain>
    </source>
</reference>
<dbReference type="NCBIfam" id="TIGR02549">
    <property type="entry name" value="CRISPR_DxTHG"/>
    <property type="match status" value="1"/>
</dbReference>
<dbReference type="EMBL" id="UPXX01000027">
    <property type="protein sequence ID" value="VBB44586.1"/>
    <property type="molecule type" value="Genomic_DNA"/>
</dbReference>
<dbReference type="SUPFAM" id="SSF160980">
    <property type="entry name" value="SSO1389-like"/>
    <property type="match status" value="1"/>
</dbReference>
<dbReference type="NCBIfam" id="TIGR02221">
    <property type="entry name" value="cas_TM1812"/>
    <property type="match status" value="1"/>
</dbReference>
<dbReference type="CDD" id="cd09732">
    <property type="entry name" value="Csx1_III-U"/>
    <property type="match status" value="1"/>
</dbReference>
<accession>A0A653A927</accession>
<protein>
    <recommendedName>
        <fullName evidence="2">CRISPR-associated protein, TM1812 family</fullName>
    </recommendedName>
</protein>
<dbReference type="InterPro" id="IPR013383">
    <property type="entry name" value="CRISPR-assoc_prot_DxTHG_CS"/>
</dbReference>
<organism evidence="1">
    <name type="scientific">Uncultured Desulfatiglans sp</name>
    <dbReference type="NCBI Taxonomy" id="1748965"/>
    <lineage>
        <taxon>Bacteria</taxon>
        <taxon>Pseudomonadati</taxon>
        <taxon>Thermodesulfobacteriota</taxon>
        <taxon>Desulfobacteria</taxon>
        <taxon>Desulfatiglandales</taxon>
        <taxon>Desulfatiglandaceae</taxon>
        <taxon>Desulfatiglans</taxon>
        <taxon>environmental samples</taxon>
    </lineage>
</organism>
<name>A0A653A927_UNCDX</name>